<dbReference type="EMBL" id="RCML01000052">
    <property type="protein sequence ID" value="KAG2995074.1"/>
    <property type="molecule type" value="Genomic_DNA"/>
</dbReference>
<dbReference type="Proteomes" id="UP000251314">
    <property type="component" value="Unassembled WGS sequence"/>
</dbReference>
<dbReference type="EMBL" id="RCMG01000004">
    <property type="protein sequence ID" value="KAG2869217.1"/>
    <property type="molecule type" value="Genomic_DNA"/>
</dbReference>
<dbReference type="STRING" id="29920.A0A329T2S4"/>
<dbReference type="EMBL" id="RCMK01000055">
    <property type="protein sequence ID" value="KAG2951215.1"/>
    <property type="molecule type" value="Genomic_DNA"/>
</dbReference>
<evidence type="ECO:0000313" key="3">
    <source>
        <dbReference type="EMBL" id="KAG2938972.1"/>
    </source>
</evidence>
<evidence type="ECO:0000313" key="2">
    <source>
        <dbReference type="EMBL" id="KAG2869217.1"/>
    </source>
</evidence>
<gene>
    <name evidence="7" type="ORF">PC110_g327</name>
    <name evidence="2" type="ORF">PC113_g445</name>
    <name evidence="3" type="ORF">PC115_g3379</name>
    <name evidence="4" type="ORF">PC117_g3742</name>
    <name evidence="5" type="ORF">PC118_g3183</name>
    <name evidence="6" type="ORF">PC129_g1688</name>
</gene>
<dbReference type="Proteomes" id="UP000760860">
    <property type="component" value="Unassembled WGS sequence"/>
</dbReference>
<reference evidence="7 8" key="1">
    <citation type="submission" date="2018-01" db="EMBL/GenBank/DDBJ databases">
        <title>Draft genome of the strawberry crown rot pathogen Phytophthora cactorum.</title>
        <authorList>
            <person name="Armitage A.D."/>
            <person name="Lysoe E."/>
            <person name="Nellist C.F."/>
            <person name="Harrison R.J."/>
            <person name="Brurberg M.B."/>
        </authorList>
    </citation>
    <scope>NUCLEOTIDE SEQUENCE [LARGE SCALE GENOMIC DNA]</scope>
    <source>
        <strain evidence="7 8">10300</strain>
    </source>
</reference>
<dbReference type="EMBL" id="RCMV01000028">
    <property type="protein sequence ID" value="KAG3227754.1"/>
    <property type="molecule type" value="Genomic_DNA"/>
</dbReference>
<evidence type="ECO:0000313" key="7">
    <source>
        <dbReference type="EMBL" id="RAW43567.1"/>
    </source>
</evidence>
<comment type="caution">
    <text evidence="7">The sequence shown here is derived from an EMBL/GenBank/DDBJ whole genome shotgun (WGS) entry which is preliminary data.</text>
</comment>
<dbReference type="OrthoDB" id="127352at2759"/>
<dbReference type="Proteomes" id="UP000736787">
    <property type="component" value="Unassembled WGS sequence"/>
</dbReference>
<feature type="region of interest" description="Disordered" evidence="1">
    <location>
        <begin position="201"/>
        <end position="220"/>
    </location>
</feature>
<sequence>MGLALVDIARSNAYFTRKLALGLTTDRDAHRDFIVQLSSDLLSGKWKETLSERCMLYTDVGPSGVSAEVDEEMSPSSAMWVAGRRNADGALSSPQKGCSAISSKQLYPESNRKRRKCVVCRWEDRYATEVTDFCVLHNVCICQHVFVATEPLMCLKQTWTCWEKYHRFYLPRKLFVAKGKVRTSSELYKLKNESLSQRSSIPGQKVASGNHQSVVRSINL</sequence>
<evidence type="ECO:0000256" key="1">
    <source>
        <dbReference type="SAM" id="MobiDB-lite"/>
    </source>
</evidence>
<evidence type="ECO:0000313" key="8">
    <source>
        <dbReference type="Proteomes" id="UP000251314"/>
    </source>
</evidence>
<dbReference type="VEuPathDB" id="FungiDB:PC110_g327"/>
<dbReference type="EMBL" id="MJFZ01000003">
    <property type="protein sequence ID" value="RAW43567.1"/>
    <property type="molecule type" value="Genomic_DNA"/>
</dbReference>
<accession>A0A329T2S4</accession>
<dbReference type="Proteomes" id="UP000774804">
    <property type="component" value="Unassembled WGS sequence"/>
</dbReference>
<dbReference type="Proteomes" id="UP000697107">
    <property type="component" value="Unassembled WGS sequence"/>
</dbReference>
<proteinExistence type="predicted"/>
<organism evidence="7 8">
    <name type="scientific">Phytophthora cactorum</name>
    <dbReference type="NCBI Taxonomy" id="29920"/>
    <lineage>
        <taxon>Eukaryota</taxon>
        <taxon>Sar</taxon>
        <taxon>Stramenopiles</taxon>
        <taxon>Oomycota</taxon>
        <taxon>Peronosporomycetes</taxon>
        <taxon>Peronosporales</taxon>
        <taxon>Peronosporaceae</taxon>
        <taxon>Phytophthora</taxon>
    </lineage>
</organism>
<keyword evidence="8" id="KW-1185">Reference proteome</keyword>
<name>A0A329T2S4_9STRA</name>
<evidence type="ECO:0000313" key="6">
    <source>
        <dbReference type="EMBL" id="KAG3227754.1"/>
    </source>
</evidence>
<dbReference type="AlphaFoldDB" id="A0A329T2S4"/>
<protein>
    <submittedName>
        <fullName evidence="7">Uncharacterized protein</fullName>
    </submittedName>
</protein>
<evidence type="ECO:0000313" key="5">
    <source>
        <dbReference type="EMBL" id="KAG2995074.1"/>
    </source>
</evidence>
<dbReference type="EMBL" id="RCMI01000056">
    <property type="protein sequence ID" value="KAG2938972.1"/>
    <property type="molecule type" value="Genomic_DNA"/>
</dbReference>
<evidence type="ECO:0000313" key="4">
    <source>
        <dbReference type="EMBL" id="KAG2951215.1"/>
    </source>
</evidence>
<dbReference type="Proteomes" id="UP000735874">
    <property type="component" value="Unassembled WGS sequence"/>
</dbReference>
<reference evidence="2" key="2">
    <citation type="submission" date="2018-10" db="EMBL/GenBank/DDBJ databases">
        <title>Effector identification in a new, highly contiguous assembly of the strawberry crown rot pathogen Phytophthora cactorum.</title>
        <authorList>
            <person name="Armitage A.D."/>
            <person name="Nellist C.F."/>
            <person name="Bates H."/>
            <person name="Vickerstaff R.J."/>
            <person name="Harrison R.J."/>
        </authorList>
    </citation>
    <scope>NUCLEOTIDE SEQUENCE</scope>
    <source>
        <strain evidence="2">15-7</strain>
        <strain evidence="3">4032</strain>
        <strain evidence="4">4040</strain>
        <strain evidence="5">P415</strain>
        <strain evidence="6">P421</strain>
    </source>
</reference>